<dbReference type="Pfam" id="PF00266">
    <property type="entry name" value="Aminotran_5"/>
    <property type="match status" value="1"/>
</dbReference>
<accession>A0A0G0SY00</accession>
<comment type="similarity">
    <text evidence="2">Belongs to the class-V pyridoxal-phosphate-dependent aminotransferase family. NifS/IscS subfamily.</text>
</comment>
<dbReference type="SUPFAM" id="SSF53383">
    <property type="entry name" value="PLP-dependent transferases"/>
    <property type="match status" value="1"/>
</dbReference>
<evidence type="ECO:0000256" key="3">
    <source>
        <dbReference type="ARBA" id="ARBA00050776"/>
    </source>
</evidence>
<dbReference type="Proteomes" id="UP000034452">
    <property type="component" value="Unassembled WGS sequence"/>
</dbReference>
<feature type="domain" description="Aminotransferase class V" evidence="4">
    <location>
        <begin position="9"/>
        <end position="152"/>
    </location>
</feature>
<dbReference type="Gene3D" id="1.10.260.50">
    <property type="match status" value="1"/>
</dbReference>
<dbReference type="PANTHER" id="PTHR11601">
    <property type="entry name" value="CYSTEINE DESULFURYLASE FAMILY MEMBER"/>
    <property type="match status" value="1"/>
</dbReference>
<evidence type="ECO:0000256" key="1">
    <source>
        <dbReference type="ARBA" id="ARBA00001933"/>
    </source>
</evidence>
<organism evidence="5 6">
    <name type="scientific">Candidatus Nomurabacteria bacterium GW2011_GWB1_40_7</name>
    <dbReference type="NCBI Taxonomy" id="1618744"/>
    <lineage>
        <taxon>Bacteria</taxon>
        <taxon>Candidatus Nomuraibacteriota</taxon>
    </lineage>
</organism>
<dbReference type="InterPro" id="IPR000192">
    <property type="entry name" value="Aminotrans_V_dom"/>
</dbReference>
<sequence>MLKSNLYLDYAASVSANPSSVHVLGMLAKKKLENARKKIADILNVRSEEMIFTSGGTESNNLAIQGAIWGWLEKNSKKNLPHIITTNIEHPSVLETYQLLKRRGLTEITIVPVEANGIVNPKKIKKEIKKNTVLVSVMYANNEIGTIQPIKESELFRFKCGKTGSGFIIAFGFKN</sequence>
<evidence type="ECO:0000313" key="6">
    <source>
        <dbReference type="Proteomes" id="UP000034452"/>
    </source>
</evidence>
<dbReference type="InterPro" id="IPR015421">
    <property type="entry name" value="PyrdxlP-dep_Trfase_major"/>
</dbReference>
<dbReference type="AlphaFoldDB" id="A0A0G0SY00"/>
<comment type="cofactor">
    <cofactor evidence="1">
        <name>pyridoxal 5'-phosphate</name>
        <dbReference type="ChEBI" id="CHEBI:597326"/>
    </cofactor>
</comment>
<evidence type="ECO:0000256" key="2">
    <source>
        <dbReference type="ARBA" id="ARBA00006490"/>
    </source>
</evidence>
<dbReference type="PANTHER" id="PTHR11601:SF34">
    <property type="entry name" value="CYSTEINE DESULFURASE"/>
    <property type="match status" value="1"/>
</dbReference>
<dbReference type="InterPro" id="IPR015424">
    <property type="entry name" value="PyrdxlP-dep_Trfase"/>
</dbReference>
<protein>
    <submittedName>
        <fullName evidence="5">Aminotransferase, class V</fullName>
    </submittedName>
</protein>
<dbReference type="GO" id="GO:0008483">
    <property type="term" value="F:transaminase activity"/>
    <property type="evidence" value="ECO:0007669"/>
    <property type="project" value="UniProtKB-KW"/>
</dbReference>
<dbReference type="GO" id="GO:0031071">
    <property type="term" value="F:cysteine desulfurase activity"/>
    <property type="evidence" value="ECO:0007669"/>
    <property type="project" value="UniProtKB-EC"/>
</dbReference>
<name>A0A0G0SY00_9BACT</name>
<comment type="catalytic activity">
    <reaction evidence="3">
        <text>(sulfur carrier)-H + L-cysteine = (sulfur carrier)-SH + L-alanine</text>
        <dbReference type="Rhea" id="RHEA:43892"/>
        <dbReference type="Rhea" id="RHEA-COMP:14737"/>
        <dbReference type="Rhea" id="RHEA-COMP:14739"/>
        <dbReference type="ChEBI" id="CHEBI:29917"/>
        <dbReference type="ChEBI" id="CHEBI:35235"/>
        <dbReference type="ChEBI" id="CHEBI:57972"/>
        <dbReference type="ChEBI" id="CHEBI:64428"/>
        <dbReference type="EC" id="2.8.1.7"/>
    </reaction>
</comment>
<evidence type="ECO:0000313" key="5">
    <source>
        <dbReference type="EMBL" id="KKR69639.1"/>
    </source>
</evidence>
<keyword evidence="5" id="KW-0808">Transferase</keyword>
<proteinExistence type="inferred from homology"/>
<evidence type="ECO:0000259" key="4">
    <source>
        <dbReference type="Pfam" id="PF00266"/>
    </source>
</evidence>
<dbReference type="PATRIC" id="fig|1618744.3.peg.613"/>
<reference evidence="5 6" key="1">
    <citation type="journal article" date="2015" name="Nature">
        <title>rRNA introns, odd ribosomes, and small enigmatic genomes across a large radiation of phyla.</title>
        <authorList>
            <person name="Brown C.T."/>
            <person name="Hug L.A."/>
            <person name="Thomas B.C."/>
            <person name="Sharon I."/>
            <person name="Castelle C.J."/>
            <person name="Singh A."/>
            <person name="Wilkins M.J."/>
            <person name="Williams K.H."/>
            <person name="Banfield J.F."/>
        </authorList>
    </citation>
    <scope>NUCLEOTIDE SEQUENCE [LARGE SCALE GENOMIC DNA]</scope>
</reference>
<gene>
    <name evidence="5" type="ORF">UU13_C0025G0004</name>
</gene>
<dbReference type="Gene3D" id="3.40.640.10">
    <property type="entry name" value="Type I PLP-dependent aspartate aminotransferase-like (Major domain)"/>
    <property type="match status" value="1"/>
</dbReference>
<comment type="caution">
    <text evidence="5">The sequence shown here is derived from an EMBL/GenBank/DDBJ whole genome shotgun (WGS) entry which is preliminary data.</text>
</comment>
<keyword evidence="5" id="KW-0032">Aminotransferase</keyword>
<dbReference type="EMBL" id="LBZL01000025">
    <property type="protein sequence ID" value="KKR69639.1"/>
    <property type="molecule type" value="Genomic_DNA"/>
</dbReference>